<name>A0ABR8PGG4_9BACL</name>
<sequence length="64" mass="7463">MKQVVHVIRKADVEKEFLKVLNLELDYELATLHDALNEEDSKQIAKSKKRLSEIHSELEKLNGF</sequence>
<evidence type="ECO:0000313" key="2">
    <source>
        <dbReference type="Proteomes" id="UP000659496"/>
    </source>
</evidence>
<dbReference type="Proteomes" id="UP000659496">
    <property type="component" value="Unassembled WGS sequence"/>
</dbReference>
<dbReference type="EMBL" id="JACSQY010000001">
    <property type="protein sequence ID" value="MBD7907260.1"/>
    <property type="molecule type" value="Genomic_DNA"/>
</dbReference>
<protein>
    <submittedName>
        <fullName evidence="1">Uncharacterized protein</fullName>
    </submittedName>
</protein>
<keyword evidence="2" id="KW-1185">Reference proteome</keyword>
<reference evidence="1 2" key="1">
    <citation type="submission" date="2020-08" db="EMBL/GenBank/DDBJ databases">
        <title>A Genomic Blueprint of the Chicken Gut Microbiome.</title>
        <authorList>
            <person name="Gilroy R."/>
            <person name="Ravi A."/>
            <person name="Getino M."/>
            <person name="Pursley I."/>
            <person name="Horton D.L."/>
            <person name="Alikhan N.-F."/>
            <person name="Baker D."/>
            <person name="Gharbi K."/>
            <person name="Hall N."/>
            <person name="Watson M."/>
            <person name="Adriaenssens E.M."/>
            <person name="Foster-Nyarko E."/>
            <person name="Jarju S."/>
            <person name="Secka A."/>
            <person name="Antonio M."/>
            <person name="Oren A."/>
            <person name="Chaudhuri R."/>
            <person name="La Ragione R.M."/>
            <person name="Hildebrand F."/>
            <person name="Pallen M.J."/>
        </authorList>
    </citation>
    <scope>NUCLEOTIDE SEQUENCE [LARGE SCALE GENOMIC DNA]</scope>
    <source>
        <strain evidence="1 2">Sa3CUA8</strain>
    </source>
</reference>
<organism evidence="1 2">
    <name type="scientific">Sporosarcina gallistercoris</name>
    <dbReference type="NCBI Taxonomy" id="2762245"/>
    <lineage>
        <taxon>Bacteria</taxon>
        <taxon>Bacillati</taxon>
        <taxon>Bacillota</taxon>
        <taxon>Bacilli</taxon>
        <taxon>Bacillales</taxon>
        <taxon>Caryophanaceae</taxon>
        <taxon>Sporosarcina</taxon>
    </lineage>
</organism>
<dbReference type="RefSeq" id="WP_191688411.1">
    <property type="nucleotide sequence ID" value="NZ_JACSQY010000001.1"/>
</dbReference>
<comment type="caution">
    <text evidence="1">The sequence shown here is derived from an EMBL/GenBank/DDBJ whole genome shotgun (WGS) entry which is preliminary data.</text>
</comment>
<proteinExistence type="predicted"/>
<gene>
    <name evidence="1" type="ORF">H9659_02770</name>
</gene>
<evidence type="ECO:0000313" key="1">
    <source>
        <dbReference type="EMBL" id="MBD7907260.1"/>
    </source>
</evidence>
<accession>A0ABR8PGG4</accession>